<feature type="transmembrane region" description="Helical" evidence="1">
    <location>
        <begin position="101"/>
        <end position="120"/>
    </location>
</feature>
<organism evidence="2 3">
    <name type="scientific">Paramecium sonneborni</name>
    <dbReference type="NCBI Taxonomy" id="65129"/>
    <lineage>
        <taxon>Eukaryota</taxon>
        <taxon>Sar</taxon>
        <taxon>Alveolata</taxon>
        <taxon>Ciliophora</taxon>
        <taxon>Intramacronucleata</taxon>
        <taxon>Oligohymenophorea</taxon>
        <taxon>Peniculida</taxon>
        <taxon>Parameciidae</taxon>
        <taxon>Paramecium</taxon>
    </lineage>
</organism>
<evidence type="ECO:0000313" key="3">
    <source>
        <dbReference type="Proteomes" id="UP000692954"/>
    </source>
</evidence>
<evidence type="ECO:0000313" key="2">
    <source>
        <dbReference type="EMBL" id="CAD8121930.1"/>
    </source>
</evidence>
<evidence type="ECO:0000256" key="1">
    <source>
        <dbReference type="SAM" id="Phobius"/>
    </source>
</evidence>
<dbReference type="EMBL" id="CAJJDN010000135">
    <property type="protein sequence ID" value="CAD8121930.1"/>
    <property type="molecule type" value="Genomic_DNA"/>
</dbReference>
<protein>
    <recommendedName>
        <fullName evidence="4">Transmembrane protein</fullName>
    </recommendedName>
</protein>
<dbReference type="AlphaFoldDB" id="A0A8S1R5F6"/>
<keyword evidence="1" id="KW-1133">Transmembrane helix</keyword>
<dbReference type="Proteomes" id="UP000692954">
    <property type="component" value="Unassembled WGS sequence"/>
</dbReference>
<gene>
    <name evidence="2" type="ORF">PSON_ATCC_30995.1.T1350073</name>
</gene>
<accession>A0A8S1R5F6</accession>
<keyword evidence="1" id="KW-0472">Membrane</keyword>
<sequence>MDIIRYYKKDYLIIIRYCGIIINILQYIILPPPQVVNQTIQKFLNLYIQYIIKQLLEYGRNLNQNIRKLKILNIIQIKFLQGQYIKRLINQKQQRDLKFTWGYYLIVKVFLLLINFTYTIQNQDISEK</sequence>
<reference evidence="2" key="1">
    <citation type="submission" date="2021-01" db="EMBL/GenBank/DDBJ databases">
        <authorList>
            <consortium name="Genoscope - CEA"/>
            <person name="William W."/>
        </authorList>
    </citation>
    <scope>NUCLEOTIDE SEQUENCE</scope>
</reference>
<evidence type="ECO:0008006" key="4">
    <source>
        <dbReference type="Google" id="ProtNLM"/>
    </source>
</evidence>
<proteinExistence type="predicted"/>
<feature type="transmembrane region" description="Helical" evidence="1">
    <location>
        <begin position="12"/>
        <end position="30"/>
    </location>
</feature>
<name>A0A8S1R5F6_9CILI</name>
<comment type="caution">
    <text evidence="2">The sequence shown here is derived from an EMBL/GenBank/DDBJ whole genome shotgun (WGS) entry which is preliminary data.</text>
</comment>
<keyword evidence="1" id="KW-0812">Transmembrane</keyword>
<keyword evidence="3" id="KW-1185">Reference proteome</keyword>